<evidence type="ECO:0008006" key="5">
    <source>
        <dbReference type="Google" id="ProtNLM"/>
    </source>
</evidence>
<keyword evidence="2" id="KW-0812">Transmembrane</keyword>
<accession>A0A3A4KS17</accession>
<dbReference type="Proteomes" id="UP000266677">
    <property type="component" value="Unassembled WGS sequence"/>
</dbReference>
<feature type="transmembrane region" description="Helical" evidence="2">
    <location>
        <begin position="71"/>
        <end position="91"/>
    </location>
</feature>
<dbReference type="AlphaFoldDB" id="A0A3A4KS17"/>
<dbReference type="OrthoDB" id="4245071at2"/>
<dbReference type="RefSeq" id="WP_120039265.1">
    <property type="nucleotide sequence ID" value="NZ_QZFU01000016.1"/>
</dbReference>
<protein>
    <recommendedName>
        <fullName evidence="5">DUF4190 domain-containing protein</fullName>
    </recommendedName>
</protein>
<comment type="caution">
    <text evidence="3">The sequence shown here is derived from an EMBL/GenBank/DDBJ whole genome shotgun (WGS) entry which is preliminary data.</text>
</comment>
<keyword evidence="2" id="KW-0472">Membrane</keyword>
<name>A0A3A4KS17_9NOCA</name>
<feature type="region of interest" description="Disordered" evidence="1">
    <location>
        <begin position="1"/>
        <end position="22"/>
    </location>
</feature>
<proteinExistence type="predicted"/>
<evidence type="ECO:0000313" key="4">
    <source>
        <dbReference type="Proteomes" id="UP000266677"/>
    </source>
</evidence>
<feature type="transmembrane region" description="Helical" evidence="2">
    <location>
        <begin position="33"/>
        <end position="59"/>
    </location>
</feature>
<gene>
    <name evidence="3" type="ORF">D5S18_08285</name>
</gene>
<evidence type="ECO:0000256" key="2">
    <source>
        <dbReference type="SAM" id="Phobius"/>
    </source>
</evidence>
<evidence type="ECO:0000256" key="1">
    <source>
        <dbReference type="SAM" id="MobiDB-lite"/>
    </source>
</evidence>
<reference evidence="3 4" key="1">
    <citation type="submission" date="2018-09" db="EMBL/GenBank/DDBJ databases">
        <title>YIM PH21274 draft genome.</title>
        <authorList>
            <person name="Miao C."/>
        </authorList>
    </citation>
    <scope>NUCLEOTIDE SEQUENCE [LARGE SCALE GENOMIC DNA]</scope>
    <source>
        <strain evidence="3 4">YIM PH 21724</strain>
    </source>
</reference>
<dbReference type="EMBL" id="QZFU01000016">
    <property type="protein sequence ID" value="RJO76336.1"/>
    <property type="molecule type" value="Genomic_DNA"/>
</dbReference>
<sequence length="106" mass="11212">MSTPSGAERPPDDDLYPPDEGPLRRLGRQTMSLTAFGCAALALLFCPLLFGPAGILFGWLGHHRGESLGKWAALTSVLALVGGTVLGLLYYHSELRDGGTGVGFRV</sequence>
<evidence type="ECO:0000313" key="3">
    <source>
        <dbReference type="EMBL" id="RJO76336.1"/>
    </source>
</evidence>
<keyword evidence="4" id="KW-1185">Reference proteome</keyword>
<organism evidence="3 4">
    <name type="scientific">Nocardia panacis</name>
    <dbReference type="NCBI Taxonomy" id="2340916"/>
    <lineage>
        <taxon>Bacteria</taxon>
        <taxon>Bacillati</taxon>
        <taxon>Actinomycetota</taxon>
        <taxon>Actinomycetes</taxon>
        <taxon>Mycobacteriales</taxon>
        <taxon>Nocardiaceae</taxon>
        <taxon>Nocardia</taxon>
    </lineage>
</organism>
<keyword evidence="2" id="KW-1133">Transmembrane helix</keyword>